<name>A0A4C1VE41_EUMVA</name>
<evidence type="ECO:0000313" key="1">
    <source>
        <dbReference type="EMBL" id="GBP37398.1"/>
    </source>
</evidence>
<protein>
    <submittedName>
        <fullName evidence="1">Uncharacterized protein</fullName>
    </submittedName>
</protein>
<keyword evidence="2" id="KW-1185">Reference proteome</keyword>
<comment type="caution">
    <text evidence="1">The sequence shown here is derived from an EMBL/GenBank/DDBJ whole genome shotgun (WGS) entry which is preliminary data.</text>
</comment>
<proteinExistence type="predicted"/>
<accession>A0A4C1VE41</accession>
<gene>
    <name evidence="1" type="ORF">EVAR_16303_1</name>
</gene>
<sequence length="104" mass="11715">MAGSCLFGRGRRTDAVKMSRYTQFYISQTCESRGPRRGRAANVLRVPTAQLTASELPKAVIRSRFCIRLPRRAIPITVLVAFKTSAANAYVNIMRRQTSTERHV</sequence>
<organism evidence="1 2">
    <name type="scientific">Eumeta variegata</name>
    <name type="common">Bagworm moth</name>
    <name type="synonym">Eumeta japonica</name>
    <dbReference type="NCBI Taxonomy" id="151549"/>
    <lineage>
        <taxon>Eukaryota</taxon>
        <taxon>Metazoa</taxon>
        <taxon>Ecdysozoa</taxon>
        <taxon>Arthropoda</taxon>
        <taxon>Hexapoda</taxon>
        <taxon>Insecta</taxon>
        <taxon>Pterygota</taxon>
        <taxon>Neoptera</taxon>
        <taxon>Endopterygota</taxon>
        <taxon>Lepidoptera</taxon>
        <taxon>Glossata</taxon>
        <taxon>Ditrysia</taxon>
        <taxon>Tineoidea</taxon>
        <taxon>Psychidae</taxon>
        <taxon>Oiketicinae</taxon>
        <taxon>Eumeta</taxon>
    </lineage>
</organism>
<reference evidence="1 2" key="1">
    <citation type="journal article" date="2019" name="Commun. Biol.">
        <title>The bagworm genome reveals a unique fibroin gene that provides high tensile strength.</title>
        <authorList>
            <person name="Kono N."/>
            <person name="Nakamura H."/>
            <person name="Ohtoshi R."/>
            <person name="Tomita M."/>
            <person name="Numata K."/>
            <person name="Arakawa K."/>
        </authorList>
    </citation>
    <scope>NUCLEOTIDE SEQUENCE [LARGE SCALE GENOMIC DNA]</scope>
</reference>
<evidence type="ECO:0000313" key="2">
    <source>
        <dbReference type="Proteomes" id="UP000299102"/>
    </source>
</evidence>
<dbReference type="Proteomes" id="UP000299102">
    <property type="component" value="Unassembled WGS sequence"/>
</dbReference>
<dbReference type="EMBL" id="BGZK01000333">
    <property type="protein sequence ID" value="GBP37398.1"/>
    <property type="molecule type" value="Genomic_DNA"/>
</dbReference>
<dbReference type="AlphaFoldDB" id="A0A4C1VE41"/>